<dbReference type="OrthoDB" id="1911931at2759"/>
<gene>
    <name evidence="3" type="ORF">AQUCO_00500303v1</name>
</gene>
<evidence type="ECO:0000313" key="4">
    <source>
        <dbReference type="Proteomes" id="UP000230069"/>
    </source>
</evidence>
<feature type="region of interest" description="Disordered" evidence="2">
    <location>
        <begin position="1"/>
        <end position="54"/>
    </location>
</feature>
<dbReference type="PANTHER" id="PTHR34466">
    <property type="entry name" value="OS11G0129800 PROTEIN"/>
    <property type="match status" value="1"/>
</dbReference>
<evidence type="ECO:0000256" key="2">
    <source>
        <dbReference type="SAM" id="MobiDB-lite"/>
    </source>
</evidence>
<evidence type="ECO:0000313" key="3">
    <source>
        <dbReference type="EMBL" id="PIA58273.1"/>
    </source>
</evidence>
<keyword evidence="4" id="KW-1185">Reference proteome</keyword>
<organism evidence="3 4">
    <name type="scientific">Aquilegia coerulea</name>
    <name type="common">Rocky mountain columbine</name>
    <dbReference type="NCBI Taxonomy" id="218851"/>
    <lineage>
        <taxon>Eukaryota</taxon>
        <taxon>Viridiplantae</taxon>
        <taxon>Streptophyta</taxon>
        <taxon>Embryophyta</taxon>
        <taxon>Tracheophyta</taxon>
        <taxon>Spermatophyta</taxon>
        <taxon>Magnoliopsida</taxon>
        <taxon>Ranunculales</taxon>
        <taxon>Ranunculaceae</taxon>
        <taxon>Thalictroideae</taxon>
        <taxon>Aquilegia</taxon>
    </lineage>
</organism>
<sequence length="531" mass="58737">MATSAFKSTTKRSSSITRPADIGSSNRYHRSRSLSRVPSPEPPPTRGRKFVNTVRGSGAFPEINLDLKLNLDDNNDADEDFFSKLKLERSRSVTRRRSGISYSSNSNSNSSGATTTAAQRRSRSVSRPHSSRVIDDRNGGKMITSGSSISSSNSGGGGRRRSASVARYQFSDSESHSSALTDEDARESHSNNSGNERTIRAVYSQKKPTHPTGDGVETGLYEVLRQELRYAVDDIRTEIEQGMVKGNHSLMANDDPLQSNNSDLQAISMIRKNYTAKLEQSEKRKQDLLAEIVAEEQRVQELSKIVKELPPDPKNTAVQEKSLLGRKNNDKSWMSKSLIEDAEKYFDDFLSNVEDTDISSFDGERSDTSSTIGLKKPRDLVLHLGEREKDGFSTRSTSHPVEMDGVVLPWLQWETSNDGSPSAPKSKGEVQLNPEDNLCGSAQGGSSTYDGSKFSPSCKSLSPGGGSDNKFVDRRGYLPQSPDRGPKESYFDMDEYLHMQRSEEIIFEAWRQRHRIGSGALILCSGSSHQL</sequence>
<keyword evidence="1" id="KW-0175">Coiled coil</keyword>
<dbReference type="AlphaFoldDB" id="A0A2G5ERB5"/>
<protein>
    <submittedName>
        <fullName evidence="3">Uncharacterized protein</fullName>
    </submittedName>
</protein>
<feature type="coiled-coil region" evidence="1">
    <location>
        <begin position="271"/>
        <end position="305"/>
    </location>
</feature>
<proteinExistence type="predicted"/>
<evidence type="ECO:0000256" key="1">
    <source>
        <dbReference type="SAM" id="Coils"/>
    </source>
</evidence>
<dbReference type="PANTHER" id="PTHR34466:SF1">
    <property type="entry name" value="OS06G0609800 PROTEIN"/>
    <property type="match status" value="1"/>
</dbReference>
<accession>A0A2G5ERB5</accession>
<feature type="compositionally biased region" description="Polar residues" evidence="2">
    <location>
        <begin position="170"/>
        <end position="180"/>
    </location>
</feature>
<dbReference type="EMBL" id="KZ305022">
    <property type="protein sequence ID" value="PIA58273.1"/>
    <property type="molecule type" value="Genomic_DNA"/>
</dbReference>
<reference evidence="3 4" key="1">
    <citation type="submission" date="2017-09" db="EMBL/GenBank/DDBJ databases">
        <title>WGS assembly of Aquilegia coerulea Goldsmith.</title>
        <authorList>
            <person name="Hodges S."/>
            <person name="Kramer E."/>
            <person name="Nordborg M."/>
            <person name="Tomkins J."/>
            <person name="Borevitz J."/>
            <person name="Derieg N."/>
            <person name="Yan J."/>
            <person name="Mihaltcheva S."/>
            <person name="Hayes R.D."/>
            <person name="Rokhsar D."/>
        </authorList>
    </citation>
    <scope>NUCLEOTIDE SEQUENCE [LARGE SCALE GENOMIC DNA]</scope>
    <source>
        <strain evidence="4">cv. Goldsmith</strain>
    </source>
</reference>
<feature type="compositionally biased region" description="Low complexity" evidence="2">
    <location>
        <begin position="99"/>
        <end position="118"/>
    </location>
</feature>
<feature type="compositionally biased region" description="Low complexity" evidence="2">
    <location>
        <begin position="7"/>
        <end position="18"/>
    </location>
</feature>
<feature type="region of interest" description="Disordered" evidence="2">
    <location>
        <begin position="89"/>
        <end position="215"/>
    </location>
</feature>
<feature type="compositionally biased region" description="Polar residues" evidence="2">
    <location>
        <begin position="444"/>
        <end position="460"/>
    </location>
</feature>
<feature type="region of interest" description="Disordered" evidence="2">
    <location>
        <begin position="413"/>
        <end position="489"/>
    </location>
</feature>
<dbReference type="Proteomes" id="UP000230069">
    <property type="component" value="Unassembled WGS sequence"/>
</dbReference>
<name>A0A2G5ERB5_AQUCA</name>
<feature type="compositionally biased region" description="Basic residues" evidence="2">
    <location>
        <begin position="120"/>
        <end position="130"/>
    </location>
</feature>